<feature type="region of interest" description="Disordered" evidence="1">
    <location>
        <begin position="118"/>
        <end position="178"/>
    </location>
</feature>
<evidence type="ECO:0000256" key="1">
    <source>
        <dbReference type="SAM" id="MobiDB-lite"/>
    </source>
</evidence>
<comment type="caution">
    <text evidence="2">The sequence shown here is derived from an EMBL/GenBank/DDBJ whole genome shotgun (WGS) entry which is preliminary data.</text>
</comment>
<feature type="compositionally biased region" description="Basic and acidic residues" evidence="1">
    <location>
        <begin position="129"/>
        <end position="143"/>
    </location>
</feature>
<dbReference type="EMBL" id="CM029049">
    <property type="protein sequence ID" value="KAG2574528.1"/>
    <property type="molecule type" value="Genomic_DNA"/>
</dbReference>
<name>A0A8T0QLW5_PANVG</name>
<gene>
    <name evidence="2" type="ORF">PVAP13_7KG343440</name>
</gene>
<protein>
    <submittedName>
        <fullName evidence="2">Uncharacterized protein</fullName>
    </submittedName>
</protein>
<keyword evidence="3" id="KW-1185">Reference proteome</keyword>
<dbReference type="Proteomes" id="UP000823388">
    <property type="component" value="Chromosome 7K"/>
</dbReference>
<proteinExistence type="predicted"/>
<evidence type="ECO:0000313" key="3">
    <source>
        <dbReference type="Proteomes" id="UP000823388"/>
    </source>
</evidence>
<dbReference type="AlphaFoldDB" id="A0A8T0QLW5"/>
<reference evidence="2" key="1">
    <citation type="submission" date="2020-05" db="EMBL/GenBank/DDBJ databases">
        <title>WGS assembly of Panicum virgatum.</title>
        <authorList>
            <person name="Lovell J.T."/>
            <person name="Jenkins J."/>
            <person name="Shu S."/>
            <person name="Juenger T.E."/>
            <person name="Schmutz J."/>
        </authorList>
    </citation>
    <scope>NUCLEOTIDE SEQUENCE</scope>
    <source>
        <strain evidence="2">AP13</strain>
    </source>
</reference>
<organism evidence="2 3">
    <name type="scientific">Panicum virgatum</name>
    <name type="common">Blackwell switchgrass</name>
    <dbReference type="NCBI Taxonomy" id="38727"/>
    <lineage>
        <taxon>Eukaryota</taxon>
        <taxon>Viridiplantae</taxon>
        <taxon>Streptophyta</taxon>
        <taxon>Embryophyta</taxon>
        <taxon>Tracheophyta</taxon>
        <taxon>Spermatophyta</taxon>
        <taxon>Magnoliopsida</taxon>
        <taxon>Liliopsida</taxon>
        <taxon>Poales</taxon>
        <taxon>Poaceae</taxon>
        <taxon>PACMAD clade</taxon>
        <taxon>Panicoideae</taxon>
        <taxon>Panicodae</taxon>
        <taxon>Paniceae</taxon>
        <taxon>Panicinae</taxon>
        <taxon>Panicum</taxon>
        <taxon>Panicum sect. Hiantes</taxon>
    </lineage>
</organism>
<accession>A0A8T0QLW5</accession>
<sequence length="178" mass="19379">MFQASAFCSDGAGELKAGWFGGRCHWRVGVAGHVTRRWSPPFLGLGTHGWWLCQRDAGSPYPFAGRAGRRWVTTKTDATCDGKMIVLVGEKLGRSVPRAVVGCDRCSLHTTPMLKRNSHVGRNVGSADDDSRAATARIDRDQMSGECPARRRRRPRQDTAASLGKGRIRPPRTSCGSG</sequence>
<evidence type="ECO:0000313" key="2">
    <source>
        <dbReference type="EMBL" id="KAG2574528.1"/>
    </source>
</evidence>